<protein>
    <recommendedName>
        <fullName evidence="3">F-box domain-containing protein</fullName>
    </recommendedName>
</protein>
<dbReference type="AlphaFoldDB" id="A0AAD6WZN1"/>
<reference evidence="1" key="1">
    <citation type="submission" date="2023-03" db="EMBL/GenBank/DDBJ databases">
        <title>Massive genome expansion in bonnet fungi (Mycena s.s.) driven by repeated elements and novel gene families across ecological guilds.</title>
        <authorList>
            <consortium name="Lawrence Berkeley National Laboratory"/>
            <person name="Harder C.B."/>
            <person name="Miyauchi S."/>
            <person name="Viragh M."/>
            <person name="Kuo A."/>
            <person name="Thoen E."/>
            <person name="Andreopoulos B."/>
            <person name="Lu D."/>
            <person name="Skrede I."/>
            <person name="Drula E."/>
            <person name="Henrissat B."/>
            <person name="Morin E."/>
            <person name="Kohler A."/>
            <person name="Barry K."/>
            <person name="LaButti K."/>
            <person name="Morin E."/>
            <person name="Salamov A."/>
            <person name="Lipzen A."/>
            <person name="Mereny Z."/>
            <person name="Hegedus B."/>
            <person name="Baldrian P."/>
            <person name="Stursova M."/>
            <person name="Weitz H."/>
            <person name="Taylor A."/>
            <person name="Grigoriev I.V."/>
            <person name="Nagy L.G."/>
            <person name="Martin F."/>
            <person name="Kauserud H."/>
        </authorList>
    </citation>
    <scope>NUCLEOTIDE SEQUENCE</scope>
    <source>
        <strain evidence="1">CBHHK200</strain>
    </source>
</reference>
<evidence type="ECO:0000313" key="2">
    <source>
        <dbReference type="Proteomes" id="UP001218188"/>
    </source>
</evidence>
<dbReference type="EMBL" id="JARJCM010000102">
    <property type="protein sequence ID" value="KAJ7029406.1"/>
    <property type="molecule type" value="Genomic_DNA"/>
</dbReference>
<evidence type="ECO:0000313" key="1">
    <source>
        <dbReference type="EMBL" id="KAJ7029406.1"/>
    </source>
</evidence>
<keyword evidence="2" id="KW-1185">Reference proteome</keyword>
<evidence type="ECO:0008006" key="3">
    <source>
        <dbReference type="Google" id="ProtNLM"/>
    </source>
</evidence>
<feature type="non-terminal residue" evidence="1">
    <location>
        <position position="1"/>
    </location>
</feature>
<proteinExistence type="predicted"/>
<organism evidence="1 2">
    <name type="scientific">Mycena alexandri</name>
    <dbReference type="NCBI Taxonomy" id="1745969"/>
    <lineage>
        <taxon>Eukaryota</taxon>
        <taxon>Fungi</taxon>
        <taxon>Dikarya</taxon>
        <taxon>Basidiomycota</taxon>
        <taxon>Agaricomycotina</taxon>
        <taxon>Agaricomycetes</taxon>
        <taxon>Agaricomycetidae</taxon>
        <taxon>Agaricales</taxon>
        <taxon>Marasmiineae</taxon>
        <taxon>Mycenaceae</taxon>
        <taxon>Mycena</taxon>
    </lineage>
</organism>
<comment type="caution">
    <text evidence="1">The sequence shown here is derived from an EMBL/GenBank/DDBJ whole genome shotgun (WGS) entry which is preliminary data.</text>
</comment>
<sequence length="51" mass="5923">PILTIPLEILAEIFVHCLPERTTPDPKHAPQLLCQICRQFREVAMSTPRLW</sequence>
<feature type="non-terminal residue" evidence="1">
    <location>
        <position position="51"/>
    </location>
</feature>
<dbReference type="Gene3D" id="1.20.1280.50">
    <property type="match status" value="1"/>
</dbReference>
<dbReference type="Proteomes" id="UP001218188">
    <property type="component" value="Unassembled WGS sequence"/>
</dbReference>
<gene>
    <name evidence="1" type="ORF">C8F04DRAFT_875506</name>
</gene>
<accession>A0AAD6WZN1</accession>
<name>A0AAD6WZN1_9AGAR</name>